<feature type="transmembrane region" description="Helical" evidence="1">
    <location>
        <begin position="114"/>
        <end position="133"/>
    </location>
</feature>
<reference evidence="2" key="1">
    <citation type="submission" date="2021-06" db="EMBL/GenBank/DDBJ databases">
        <title>Halomicroarcula sp. F24A a new haloarchaeum isolated from saline soil.</title>
        <authorList>
            <person name="Duran-Viseras A."/>
            <person name="Sanchez-Porro C."/>
            <person name="Ventosa A."/>
        </authorList>
    </citation>
    <scope>NUCLEOTIDE SEQUENCE</scope>
    <source>
        <strain evidence="2">F24A</strain>
    </source>
</reference>
<dbReference type="RefSeq" id="WP_220586327.1">
    <property type="nucleotide sequence ID" value="NZ_RKLQ01000001.1"/>
</dbReference>
<dbReference type="Pfam" id="PF24363">
    <property type="entry name" value="DUF7519"/>
    <property type="match status" value="1"/>
</dbReference>
<proteinExistence type="predicted"/>
<evidence type="ECO:0000313" key="2">
    <source>
        <dbReference type="EMBL" id="MBX0302078.1"/>
    </source>
</evidence>
<keyword evidence="1" id="KW-0812">Transmembrane</keyword>
<keyword evidence="1" id="KW-0472">Membrane</keyword>
<sequence>MSSTERSLPRFSLGVTGVSAATVAALLVTAPIPLGVALLGGALLAVGLAWRREGALALGAGTLFTAVVLAGIDGRSTGWLLAASVPALLAWTSSRHAVELARQMGGGATLRVELVRTVSTVTALVAGGAVGYLLQRTVTGGESPLALALLLVAVVAFTVALWR</sequence>
<name>A0A8J7YIY2_9EURY</name>
<evidence type="ECO:0000313" key="3">
    <source>
        <dbReference type="Proteomes" id="UP000783863"/>
    </source>
</evidence>
<feature type="transmembrane region" description="Helical" evidence="1">
    <location>
        <begin position="55"/>
        <end position="72"/>
    </location>
</feature>
<dbReference type="Proteomes" id="UP000783863">
    <property type="component" value="Unassembled WGS sequence"/>
</dbReference>
<protein>
    <submittedName>
        <fullName evidence="2">Uncharacterized protein</fullName>
    </submittedName>
</protein>
<comment type="caution">
    <text evidence="2">The sequence shown here is derived from an EMBL/GenBank/DDBJ whole genome shotgun (WGS) entry which is preliminary data.</text>
</comment>
<evidence type="ECO:0000256" key="1">
    <source>
        <dbReference type="SAM" id="Phobius"/>
    </source>
</evidence>
<feature type="transmembrane region" description="Helical" evidence="1">
    <location>
        <begin position="20"/>
        <end position="48"/>
    </location>
</feature>
<accession>A0A8J7YIY2</accession>
<keyword evidence="3" id="KW-1185">Reference proteome</keyword>
<gene>
    <name evidence="2" type="ORF">EGD98_00180</name>
</gene>
<dbReference type="EMBL" id="RKLQ01000001">
    <property type="protein sequence ID" value="MBX0302078.1"/>
    <property type="molecule type" value="Genomic_DNA"/>
</dbReference>
<dbReference type="AlphaFoldDB" id="A0A8J7YIY2"/>
<organism evidence="2 3">
    <name type="scientific">Haloarcula salinisoli</name>
    <dbReference type="NCBI Taxonomy" id="2487746"/>
    <lineage>
        <taxon>Archaea</taxon>
        <taxon>Methanobacteriati</taxon>
        <taxon>Methanobacteriota</taxon>
        <taxon>Stenosarchaea group</taxon>
        <taxon>Halobacteria</taxon>
        <taxon>Halobacteriales</taxon>
        <taxon>Haloarculaceae</taxon>
        <taxon>Haloarcula</taxon>
    </lineage>
</organism>
<feature type="transmembrane region" description="Helical" evidence="1">
    <location>
        <begin position="145"/>
        <end position="162"/>
    </location>
</feature>
<keyword evidence="1" id="KW-1133">Transmembrane helix</keyword>
<dbReference type="InterPro" id="IPR055941">
    <property type="entry name" value="DUF7519"/>
</dbReference>